<dbReference type="EMBL" id="JABEBT010000009">
    <property type="protein sequence ID" value="KAF7638873.1"/>
    <property type="molecule type" value="Genomic_DNA"/>
</dbReference>
<sequence>MKYNINTLQNFVLTIIFLIQLFTVQSFDYEIRQFGPSQNNIPGISQRSLFVDSEINSEDNAGFLGNLPSGRRRLIQPPPLKRNNILTNFKRK</sequence>
<comment type="caution">
    <text evidence="1">The sequence shown here is derived from an EMBL/GenBank/DDBJ whole genome shotgun (WGS) entry which is preliminary data.</text>
</comment>
<evidence type="ECO:0000313" key="2">
    <source>
        <dbReference type="Proteomes" id="UP000605970"/>
    </source>
</evidence>
<protein>
    <submittedName>
        <fullName evidence="1">Uncharacterized protein</fullName>
    </submittedName>
</protein>
<proteinExistence type="predicted"/>
<reference evidence="1" key="1">
    <citation type="journal article" date="2020" name="Ecol. Evol.">
        <title>Genome structure and content of the rice root-knot nematode (Meloidogyne graminicola).</title>
        <authorList>
            <person name="Phan N.T."/>
            <person name="Danchin E.G.J."/>
            <person name="Klopp C."/>
            <person name="Perfus-Barbeoch L."/>
            <person name="Kozlowski D.K."/>
            <person name="Koutsovoulos G.D."/>
            <person name="Lopez-Roques C."/>
            <person name="Bouchez O."/>
            <person name="Zahm M."/>
            <person name="Besnard G."/>
            <person name="Bellafiore S."/>
        </authorList>
    </citation>
    <scope>NUCLEOTIDE SEQUENCE</scope>
    <source>
        <strain evidence="1">VN-18</strain>
    </source>
</reference>
<dbReference type="Proteomes" id="UP000605970">
    <property type="component" value="Unassembled WGS sequence"/>
</dbReference>
<accession>A0A8T0A190</accession>
<name>A0A8T0A190_9BILA</name>
<gene>
    <name evidence="1" type="ORF">Mgra_00001682</name>
</gene>
<organism evidence="1 2">
    <name type="scientific">Meloidogyne graminicola</name>
    <dbReference type="NCBI Taxonomy" id="189291"/>
    <lineage>
        <taxon>Eukaryota</taxon>
        <taxon>Metazoa</taxon>
        <taxon>Ecdysozoa</taxon>
        <taxon>Nematoda</taxon>
        <taxon>Chromadorea</taxon>
        <taxon>Rhabditida</taxon>
        <taxon>Tylenchina</taxon>
        <taxon>Tylenchomorpha</taxon>
        <taxon>Tylenchoidea</taxon>
        <taxon>Meloidogynidae</taxon>
        <taxon>Meloidogyninae</taxon>
        <taxon>Meloidogyne</taxon>
    </lineage>
</organism>
<keyword evidence="2" id="KW-1185">Reference proteome</keyword>
<dbReference type="AlphaFoldDB" id="A0A8T0A190"/>
<evidence type="ECO:0000313" key="1">
    <source>
        <dbReference type="EMBL" id="KAF7638873.1"/>
    </source>
</evidence>
<dbReference type="OrthoDB" id="5894521at2759"/>